<dbReference type="Pfam" id="PF01408">
    <property type="entry name" value="GFO_IDH_MocA"/>
    <property type="match status" value="1"/>
</dbReference>
<dbReference type="Pfam" id="PF22725">
    <property type="entry name" value="GFO_IDH_MocA_C3"/>
    <property type="match status" value="1"/>
</dbReference>
<proteinExistence type="predicted"/>
<organism evidence="3">
    <name type="scientific">marine metagenome</name>
    <dbReference type="NCBI Taxonomy" id="408172"/>
    <lineage>
        <taxon>unclassified sequences</taxon>
        <taxon>metagenomes</taxon>
        <taxon>ecological metagenomes</taxon>
    </lineage>
</organism>
<sequence length="353" mass="39260">MDKVKLAIVGCGAISNLNVPGYLDHSKCEIIALCDPIPERATSKAKEWGIVPDIFTEYGDILSNSNIDAIELLTPTYLHAEQIISGLKAGKHISCQKPLATSMKEASEIREVVKKSDRIFRVTENFLYYPPIVKAKELIDSGEIGSPSLVRIRTIRGRAEKVGVPVETDTLVWRRDPKRNPGGILYDDGWHKYATAMSWVGDIEKVTSIVTHNEDYIDNTPSAAVMKVRDKDCLVTMDYSSAKDMPMRTKYYPADEFFEIVGPKGTIWVTRCTGEFLDMAPVILIKGDHTTTYDIPSDWILSFKGAAASFVDSIIDEKNPDMDIDFSTKVLEVALSVYKSSASEKTIYTNALS</sequence>
<dbReference type="PANTHER" id="PTHR43377">
    <property type="entry name" value="BILIVERDIN REDUCTASE A"/>
    <property type="match status" value="1"/>
</dbReference>
<protein>
    <recommendedName>
        <fullName evidence="4">Gfo/Idh/MocA-like oxidoreductase N-terminal domain-containing protein</fullName>
    </recommendedName>
</protein>
<dbReference type="InterPro" id="IPR000683">
    <property type="entry name" value="Gfo/Idh/MocA-like_OxRdtase_N"/>
</dbReference>
<dbReference type="Gene3D" id="3.30.360.10">
    <property type="entry name" value="Dihydrodipicolinate Reductase, domain 2"/>
    <property type="match status" value="1"/>
</dbReference>
<evidence type="ECO:0000313" key="3">
    <source>
        <dbReference type="EMBL" id="SVA32454.1"/>
    </source>
</evidence>
<gene>
    <name evidence="3" type="ORF">METZ01_LOCUS85308</name>
</gene>
<feature type="domain" description="Gfo/Idh/MocA-like oxidoreductase N-terminal" evidence="1">
    <location>
        <begin position="5"/>
        <end position="122"/>
    </location>
</feature>
<dbReference type="InterPro" id="IPR051450">
    <property type="entry name" value="Gfo/Idh/MocA_Oxidoreductases"/>
</dbReference>
<dbReference type="AlphaFoldDB" id="A0A381UWZ2"/>
<dbReference type="SUPFAM" id="SSF55347">
    <property type="entry name" value="Glyceraldehyde-3-phosphate dehydrogenase-like, C-terminal domain"/>
    <property type="match status" value="1"/>
</dbReference>
<dbReference type="GO" id="GO:0000166">
    <property type="term" value="F:nucleotide binding"/>
    <property type="evidence" value="ECO:0007669"/>
    <property type="project" value="InterPro"/>
</dbReference>
<reference evidence="3" key="1">
    <citation type="submission" date="2018-05" db="EMBL/GenBank/DDBJ databases">
        <authorList>
            <person name="Lanie J.A."/>
            <person name="Ng W.-L."/>
            <person name="Kazmierczak K.M."/>
            <person name="Andrzejewski T.M."/>
            <person name="Davidsen T.M."/>
            <person name="Wayne K.J."/>
            <person name="Tettelin H."/>
            <person name="Glass J.I."/>
            <person name="Rusch D."/>
            <person name="Podicherti R."/>
            <person name="Tsui H.-C.T."/>
            <person name="Winkler M.E."/>
        </authorList>
    </citation>
    <scope>NUCLEOTIDE SEQUENCE</scope>
</reference>
<dbReference type="SUPFAM" id="SSF51735">
    <property type="entry name" value="NAD(P)-binding Rossmann-fold domains"/>
    <property type="match status" value="1"/>
</dbReference>
<dbReference type="InterPro" id="IPR036291">
    <property type="entry name" value="NAD(P)-bd_dom_sf"/>
</dbReference>
<dbReference type="PANTHER" id="PTHR43377:SF1">
    <property type="entry name" value="BILIVERDIN REDUCTASE A"/>
    <property type="match status" value="1"/>
</dbReference>
<evidence type="ECO:0000259" key="2">
    <source>
        <dbReference type="Pfam" id="PF22725"/>
    </source>
</evidence>
<dbReference type="InterPro" id="IPR055170">
    <property type="entry name" value="GFO_IDH_MocA-like_dom"/>
</dbReference>
<evidence type="ECO:0000259" key="1">
    <source>
        <dbReference type="Pfam" id="PF01408"/>
    </source>
</evidence>
<accession>A0A381UWZ2</accession>
<evidence type="ECO:0008006" key="4">
    <source>
        <dbReference type="Google" id="ProtNLM"/>
    </source>
</evidence>
<feature type="domain" description="GFO/IDH/MocA-like oxidoreductase" evidence="2">
    <location>
        <begin position="133"/>
        <end position="267"/>
    </location>
</feature>
<dbReference type="EMBL" id="UINC01007283">
    <property type="protein sequence ID" value="SVA32454.1"/>
    <property type="molecule type" value="Genomic_DNA"/>
</dbReference>
<dbReference type="Gene3D" id="3.40.50.720">
    <property type="entry name" value="NAD(P)-binding Rossmann-like Domain"/>
    <property type="match status" value="1"/>
</dbReference>
<name>A0A381UWZ2_9ZZZZ</name>